<keyword evidence="8" id="KW-1185">Reference proteome</keyword>
<sequence>MAMRASDRRLLGDRQGRRTMVWIMAIMIFLTVLAAAMGLSVASAGSALDRQLAGRLTVQVVEADAAKRDAAVARLLAGLRTAPVVARAVEVDRTELAELMRPWLGDAGLDADLPIPAMVDVDLRQSDDTAVAAVTRIAHAATPAARVDWHASWLAPVRGFLRTLGWVAFGLVAVMATATAAVVLLSARAGLDTHRGTIDILHMLGATDVQIARLFQQRIAVDTLTGGLIGTVAGLAVVLVVGLQIGGLESQVLAGLALSTADWLLIVATPIAFMLLAMVAARIAVLRALGQVL</sequence>
<dbReference type="Proteomes" id="UP000292347">
    <property type="component" value="Unassembled WGS sequence"/>
</dbReference>
<proteinExistence type="predicted"/>
<evidence type="ECO:0000256" key="2">
    <source>
        <dbReference type="ARBA" id="ARBA00022475"/>
    </source>
</evidence>
<dbReference type="EMBL" id="SDPT01000003">
    <property type="protein sequence ID" value="RXZ30460.1"/>
    <property type="molecule type" value="Genomic_DNA"/>
</dbReference>
<dbReference type="PANTHER" id="PTHR47755:SF1">
    <property type="entry name" value="CELL DIVISION PROTEIN FTSX"/>
    <property type="match status" value="1"/>
</dbReference>
<dbReference type="RefSeq" id="WP_129342969.1">
    <property type="nucleotide sequence ID" value="NZ_JACIDD010000003.1"/>
</dbReference>
<dbReference type="GO" id="GO:0032153">
    <property type="term" value="C:cell division site"/>
    <property type="evidence" value="ECO:0007669"/>
    <property type="project" value="TreeGrafter"/>
</dbReference>
<evidence type="ECO:0000256" key="5">
    <source>
        <dbReference type="ARBA" id="ARBA00023136"/>
    </source>
</evidence>
<dbReference type="GO" id="GO:0051301">
    <property type="term" value="P:cell division"/>
    <property type="evidence" value="ECO:0007669"/>
    <property type="project" value="InterPro"/>
</dbReference>
<evidence type="ECO:0000313" key="8">
    <source>
        <dbReference type="Proteomes" id="UP000292347"/>
    </source>
</evidence>
<accession>A0A4Q2IMB9</accession>
<name>A0A4Q2IMB9_9SPHN</name>
<evidence type="ECO:0000256" key="3">
    <source>
        <dbReference type="ARBA" id="ARBA00022692"/>
    </source>
</evidence>
<dbReference type="AlphaFoldDB" id="A0A4Q2IMB9"/>
<dbReference type="InterPro" id="IPR004513">
    <property type="entry name" value="FtsX"/>
</dbReference>
<keyword evidence="2" id="KW-1003">Cell membrane</keyword>
<protein>
    <submittedName>
        <fullName evidence="7">FtsX-like permease family protein</fullName>
    </submittedName>
</protein>
<evidence type="ECO:0000256" key="4">
    <source>
        <dbReference type="ARBA" id="ARBA00022989"/>
    </source>
</evidence>
<keyword evidence="5" id="KW-0472">Membrane</keyword>
<evidence type="ECO:0000313" key="7">
    <source>
        <dbReference type="EMBL" id="RXZ30460.1"/>
    </source>
</evidence>
<keyword evidence="4" id="KW-1133">Transmembrane helix</keyword>
<reference evidence="7 8" key="1">
    <citation type="submission" date="2019-01" db="EMBL/GenBank/DDBJ databases">
        <title>Sphingomonas mucosissima sp. nov. and Sphingomonas desiccabilis sp. nov., from biological soil crusts in the Colorado Plateau, USA.</title>
        <authorList>
            <person name="Zhu D."/>
        </authorList>
    </citation>
    <scope>NUCLEOTIDE SEQUENCE [LARGE SCALE GENOMIC DNA]</scope>
    <source>
        <strain evidence="7 8">CP1D</strain>
    </source>
</reference>
<comment type="subcellular location">
    <subcellularLocation>
        <location evidence="1">Cell membrane</location>
        <topology evidence="1">Multi-pass membrane protein</topology>
    </subcellularLocation>
</comment>
<evidence type="ECO:0000259" key="6">
    <source>
        <dbReference type="Pfam" id="PF02687"/>
    </source>
</evidence>
<dbReference type="Pfam" id="PF02687">
    <property type="entry name" value="FtsX"/>
    <property type="match status" value="1"/>
</dbReference>
<organism evidence="7 8">
    <name type="scientific">Sphingomonas desiccabilis</name>
    <dbReference type="NCBI Taxonomy" id="429134"/>
    <lineage>
        <taxon>Bacteria</taxon>
        <taxon>Pseudomonadati</taxon>
        <taxon>Pseudomonadota</taxon>
        <taxon>Alphaproteobacteria</taxon>
        <taxon>Sphingomonadales</taxon>
        <taxon>Sphingomonadaceae</taxon>
        <taxon>Sphingomonas</taxon>
    </lineage>
</organism>
<dbReference type="GO" id="GO:0005886">
    <property type="term" value="C:plasma membrane"/>
    <property type="evidence" value="ECO:0007669"/>
    <property type="project" value="UniProtKB-SubCell"/>
</dbReference>
<evidence type="ECO:0000256" key="1">
    <source>
        <dbReference type="ARBA" id="ARBA00004651"/>
    </source>
</evidence>
<dbReference type="PANTHER" id="PTHR47755">
    <property type="entry name" value="CELL DIVISION PROTEIN FTSX"/>
    <property type="match status" value="1"/>
</dbReference>
<comment type="caution">
    <text evidence="7">The sequence shown here is derived from an EMBL/GenBank/DDBJ whole genome shotgun (WGS) entry which is preliminary data.</text>
</comment>
<dbReference type="OrthoDB" id="8478373at2"/>
<feature type="domain" description="ABC3 transporter permease C-terminal" evidence="6">
    <location>
        <begin position="171"/>
        <end position="287"/>
    </location>
</feature>
<gene>
    <name evidence="7" type="ORF">EO081_14830</name>
</gene>
<keyword evidence="3" id="KW-0812">Transmembrane</keyword>
<dbReference type="InterPro" id="IPR003838">
    <property type="entry name" value="ABC3_permease_C"/>
</dbReference>